<accession>A0A0N5D038</accession>
<evidence type="ECO:0000256" key="5">
    <source>
        <dbReference type="ARBA" id="ARBA00022692"/>
    </source>
</evidence>
<evidence type="ECO:0000256" key="6">
    <source>
        <dbReference type="ARBA" id="ARBA00022989"/>
    </source>
</evidence>
<dbReference type="EMBL" id="UYYF01004392">
    <property type="protein sequence ID" value="VDN03459.1"/>
    <property type="molecule type" value="Genomic_DNA"/>
</dbReference>
<evidence type="ECO:0000256" key="3">
    <source>
        <dbReference type="ARBA" id="ARBA00022676"/>
    </source>
</evidence>
<proteinExistence type="inferred from homology"/>
<dbReference type="WBParaSite" id="TCLT_0000614601-mRNA-1">
    <property type="protein sequence ID" value="TCLT_0000614601-mRNA-1"/>
    <property type="gene ID" value="TCLT_0000614601"/>
</dbReference>
<name>A0A0N5D038_THECL</name>
<keyword evidence="4" id="KW-0808">Transferase</keyword>
<reference evidence="11" key="1">
    <citation type="submission" date="2017-02" db="UniProtKB">
        <authorList>
            <consortium name="WormBaseParasite"/>
        </authorList>
    </citation>
    <scope>IDENTIFICATION</scope>
</reference>
<keyword evidence="3" id="KW-0328">Glycosyltransferase</keyword>
<dbReference type="OMA" id="HPHYENK"/>
<feature type="transmembrane region" description="Helical" evidence="8">
    <location>
        <begin position="328"/>
        <end position="350"/>
    </location>
</feature>
<evidence type="ECO:0000313" key="9">
    <source>
        <dbReference type="EMBL" id="VDN03459.1"/>
    </source>
</evidence>
<dbReference type="PANTHER" id="PTHR31488:SF3">
    <property type="entry name" value="C-MANNOSYLTRANSFERASE DPY19L3"/>
    <property type="match status" value="1"/>
</dbReference>
<feature type="transmembrane region" description="Helical" evidence="8">
    <location>
        <begin position="232"/>
        <end position="255"/>
    </location>
</feature>
<comment type="subcellular location">
    <subcellularLocation>
        <location evidence="1">Membrane</location>
        <topology evidence="1">Multi-pass membrane protein</topology>
    </subcellularLocation>
</comment>
<evidence type="ECO:0000313" key="10">
    <source>
        <dbReference type="Proteomes" id="UP000276776"/>
    </source>
</evidence>
<dbReference type="STRING" id="103827.A0A0N5D038"/>
<feature type="transmembrane region" description="Helical" evidence="8">
    <location>
        <begin position="267"/>
        <end position="291"/>
    </location>
</feature>
<keyword evidence="7 8" id="KW-0472">Membrane</keyword>
<dbReference type="OrthoDB" id="6019623at2759"/>
<dbReference type="GO" id="GO:0000030">
    <property type="term" value="F:mannosyltransferase activity"/>
    <property type="evidence" value="ECO:0007669"/>
    <property type="project" value="TreeGrafter"/>
</dbReference>
<evidence type="ECO:0000256" key="7">
    <source>
        <dbReference type="ARBA" id="ARBA00023136"/>
    </source>
</evidence>
<sequence length="683" mass="79032">MDYEIPKSLKRIPLSSYRIRSKWRVSHCSTCIGIVVGILAGFVFGKYMQEMHETKHWFSHISQVEREISLRTETGLYYSFYKIAVDPQMTISKIIYAFLHDNSTEYPREINVFKRFNIYQEVFLAFLYRFFASFQWLKDNYLPEPILFYVYSCFTVVGFGVTNLFFLTWSLTGNWLYGLLVSTWMLVNYDDNTRAYFAVNLRENFALPFFWLQNVCAVVIMQRPHAACKKYYFVYILSTFSFALFWQFSQFILVLQSISMVGMCLIIPQLSFTVVSLLLLQSLAFFLVILAQFGQPMAVASICTTFNLSAVIIIYWTNRTKRNRFGAMVFKSIYITILTLLLSTFTRYFLGAQSDSHIWTFMKVKVGLISRSSVPFETALYVCHGAFAYLDTDFFRRTSLNGCFPSFVAAVLIIAVLTVYSLVVQCYERRFSITTFRSYFGPETVFVVNQSVLCGVIAVFTLRMKYLWFPLIALVASLFPMMISKKFGRLAVQGAVVAAVASLLYTHYDVYTEQMADEQVFYDPNTVQLMEWIKHSTEPHTSWAGSMQLMAGVKACTGRYLAIHPQFEDKWLRDRTLQLYQMYGRKNPGEIYEILKANKVDYIILEDSICLAPSTGCSTNDLVDIANGDTPDYVKDEETVGLQQPVSSRFCDQIRNITEETKPYFDLVFKNPTFRVYHVLNSQ</sequence>
<keyword evidence="10" id="KW-1185">Reference proteome</keyword>
<organism evidence="11">
    <name type="scientific">Thelazia callipaeda</name>
    <name type="common">Oriental eyeworm</name>
    <name type="synonym">Parasitic nematode</name>
    <dbReference type="NCBI Taxonomy" id="103827"/>
    <lineage>
        <taxon>Eukaryota</taxon>
        <taxon>Metazoa</taxon>
        <taxon>Ecdysozoa</taxon>
        <taxon>Nematoda</taxon>
        <taxon>Chromadorea</taxon>
        <taxon>Rhabditida</taxon>
        <taxon>Spirurina</taxon>
        <taxon>Spiruromorpha</taxon>
        <taxon>Thelazioidea</taxon>
        <taxon>Thelaziidae</taxon>
        <taxon>Thelazia</taxon>
    </lineage>
</organism>
<feature type="transmembrane region" description="Helical" evidence="8">
    <location>
        <begin position="116"/>
        <end position="134"/>
    </location>
</feature>
<comment type="similarity">
    <text evidence="2">Belongs to the dpy-19 family.</text>
</comment>
<dbReference type="Pfam" id="PF10034">
    <property type="entry name" value="Dpy19"/>
    <property type="match status" value="1"/>
</dbReference>
<feature type="transmembrane region" description="Helical" evidence="8">
    <location>
        <begin position="466"/>
        <end position="483"/>
    </location>
</feature>
<dbReference type="PANTHER" id="PTHR31488">
    <property type="entry name" value="DPY-19-LIKE 1, LIKE (H. SAPIENS)"/>
    <property type="match status" value="1"/>
</dbReference>
<feature type="transmembrane region" description="Helical" evidence="8">
    <location>
        <begin position="297"/>
        <end position="316"/>
    </location>
</feature>
<dbReference type="InterPro" id="IPR018732">
    <property type="entry name" value="Dpy-19/Dpy-19-like"/>
</dbReference>
<dbReference type="AlphaFoldDB" id="A0A0N5D038"/>
<keyword evidence="6 8" id="KW-1133">Transmembrane helix</keyword>
<feature type="transmembrane region" description="Helical" evidence="8">
    <location>
        <begin position="146"/>
        <end position="166"/>
    </location>
</feature>
<evidence type="ECO:0000256" key="1">
    <source>
        <dbReference type="ARBA" id="ARBA00004141"/>
    </source>
</evidence>
<feature type="transmembrane region" description="Helical" evidence="8">
    <location>
        <begin position="25"/>
        <end position="44"/>
    </location>
</feature>
<evidence type="ECO:0000256" key="4">
    <source>
        <dbReference type="ARBA" id="ARBA00022679"/>
    </source>
</evidence>
<evidence type="ECO:0000256" key="2">
    <source>
        <dbReference type="ARBA" id="ARBA00008744"/>
    </source>
</evidence>
<feature type="transmembrane region" description="Helical" evidence="8">
    <location>
        <begin position="439"/>
        <end position="460"/>
    </location>
</feature>
<dbReference type="Proteomes" id="UP000276776">
    <property type="component" value="Unassembled WGS sequence"/>
</dbReference>
<gene>
    <name evidence="9" type="ORF">TCLT_LOCUS6135</name>
</gene>
<feature type="transmembrane region" description="Helical" evidence="8">
    <location>
        <begin position="404"/>
        <end position="427"/>
    </location>
</feature>
<dbReference type="GO" id="GO:0005637">
    <property type="term" value="C:nuclear inner membrane"/>
    <property type="evidence" value="ECO:0007669"/>
    <property type="project" value="TreeGrafter"/>
</dbReference>
<reference evidence="9 10" key="2">
    <citation type="submission" date="2018-11" db="EMBL/GenBank/DDBJ databases">
        <authorList>
            <consortium name="Pathogen Informatics"/>
        </authorList>
    </citation>
    <scope>NUCLEOTIDE SEQUENCE [LARGE SCALE GENOMIC DNA]</scope>
</reference>
<protein>
    <submittedName>
        <fullName evidence="11">C-mannosyltransferase DPY19L3</fullName>
    </submittedName>
</protein>
<evidence type="ECO:0000313" key="11">
    <source>
        <dbReference type="WBParaSite" id="TCLT_0000614601-mRNA-1"/>
    </source>
</evidence>
<evidence type="ECO:0000256" key="8">
    <source>
        <dbReference type="SAM" id="Phobius"/>
    </source>
</evidence>
<keyword evidence="5 8" id="KW-0812">Transmembrane</keyword>